<dbReference type="AlphaFoldDB" id="A0A9X3M6Z2"/>
<dbReference type="Proteomes" id="UP001146505">
    <property type="component" value="Unassembled WGS sequence"/>
</dbReference>
<protein>
    <submittedName>
        <fullName evidence="1">ComF family protein</fullName>
    </submittedName>
</protein>
<keyword evidence="2" id="KW-1185">Reference proteome</keyword>
<name>A0A9X3M6Z2_9CORY</name>
<gene>
    <name evidence="1" type="ORF">L8U58_07660</name>
</gene>
<evidence type="ECO:0000313" key="2">
    <source>
        <dbReference type="Proteomes" id="UP001146505"/>
    </source>
</evidence>
<accession>A0A9X3M6Z2</accession>
<organism evidence="1 2">
    <name type="scientific">Corynebacterium macclintockiae</name>
    <dbReference type="NCBI Taxonomy" id="2913501"/>
    <lineage>
        <taxon>Bacteria</taxon>
        <taxon>Bacillati</taxon>
        <taxon>Actinomycetota</taxon>
        <taxon>Actinomycetes</taxon>
        <taxon>Mycobacteriales</taxon>
        <taxon>Corynebacteriaceae</taxon>
        <taxon>Corynebacterium</taxon>
    </lineage>
</organism>
<proteinExistence type="predicted"/>
<dbReference type="RefSeq" id="WP_230580177.1">
    <property type="nucleotide sequence ID" value="NZ_CP180526.1"/>
</dbReference>
<dbReference type="Gene3D" id="3.40.50.2020">
    <property type="match status" value="1"/>
</dbReference>
<dbReference type="InterPro" id="IPR029057">
    <property type="entry name" value="PRTase-like"/>
</dbReference>
<sequence length="201" mass="21311">MVGRQLCAECGVQLLQPWQRWQPRVATVPVFAAGTYGGARRMLILSAKDRLRPAAITVAGRVLAAGILHVAGLGLVPDPRLGRVVLLPAPTRKSAARRRGGDIVTRMCHAAAELYSGIEVHPVAWLDERSVDSVGLDRHQRRENVAGSILFDTAAIARLRGAEEAVIVDDVCTTGATTAQFALALSARGVRAKLALVIAGA</sequence>
<dbReference type="EMBL" id="JAKMUV010000009">
    <property type="protein sequence ID" value="MCZ9305397.1"/>
    <property type="molecule type" value="Genomic_DNA"/>
</dbReference>
<evidence type="ECO:0000313" key="1">
    <source>
        <dbReference type="EMBL" id="MCZ9305397.1"/>
    </source>
</evidence>
<dbReference type="PANTHER" id="PTHR47505">
    <property type="entry name" value="DNA UTILIZATION PROTEIN YHGH"/>
    <property type="match status" value="1"/>
</dbReference>
<dbReference type="GeneID" id="301813424"/>
<dbReference type="SUPFAM" id="SSF53271">
    <property type="entry name" value="PRTase-like"/>
    <property type="match status" value="1"/>
</dbReference>
<reference evidence="1" key="1">
    <citation type="submission" date="2022-02" db="EMBL/GenBank/DDBJ databases">
        <title>Corynebacterium sp. from urogenital microbiome.</title>
        <authorList>
            <person name="Cappelli E.A."/>
            <person name="Ribeiro T.G."/>
            <person name="Peixe L."/>
        </authorList>
    </citation>
    <scope>NUCLEOTIDE SEQUENCE</scope>
    <source>
        <strain evidence="1">C9Ua_112</strain>
    </source>
</reference>
<dbReference type="InterPro" id="IPR051910">
    <property type="entry name" value="ComF/GntX_DNA_util-trans"/>
</dbReference>
<dbReference type="PANTHER" id="PTHR47505:SF1">
    <property type="entry name" value="DNA UTILIZATION PROTEIN YHGH"/>
    <property type="match status" value="1"/>
</dbReference>
<comment type="caution">
    <text evidence="1">The sequence shown here is derived from an EMBL/GenBank/DDBJ whole genome shotgun (WGS) entry which is preliminary data.</text>
</comment>